<dbReference type="InterPro" id="IPR006171">
    <property type="entry name" value="TOPRIM_dom"/>
</dbReference>
<dbReference type="Gene3D" id="3.40.50.140">
    <property type="match status" value="1"/>
</dbReference>
<dbReference type="SMART" id="SM00493">
    <property type="entry name" value="TOPRIM"/>
    <property type="match status" value="1"/>
</dbReference>
<dbReference type="PROSITE" id="PS52039">
    <property type="entry name" value="TOPO_IA_2"/>
    <property type="match status" value="1"/>
</dbReference>
<proteinExistence type="predicted"/>
<dbReference type="GO" id="GO:0003917">
    <property type="term" value="F:DNA topoisomerase type I (single strand cut, ATP-independent) activity"/>
    <property type="evidence" value="ECO:0007669"/>
    <property type="project" value="InterPro"/>
</dbReference>
<evidence type="ECO:0000313" key="5">
    <source>
        <dbReference type="Proteomes" id="UP000566995"/>
    </source>
</evidence>
<dbReference type="Gene3D" id="1.10.460.10">
    <property type="entry name" value="Topoisomerase I, domain 2"/>
    <property type="match status" value="1"/>
</dbReference>
<dbReference type="AlphaFoldDB" id="A0A7W7KEI1"/>
<dbReference type="InterPro" id="IPR000380">
    <property type="entry name" value="Topo_IA"/>
</dbReference>
<dbReference type="PANTHER" id="PTHR42785">
    <property type="entry name" value="DNA TOPOISOMERASE, TYPE IA, CORE"/>
    <property type="match status" value="1"/>
</dbReference>
<dbReference type="Gene3D" id="1.10.290.10">
    <property type="entry name" value="Topoisomerase I, domain 4"/>
    <property type="match status" value="1"/>
</dbReference>
<name>A0A7W7KEI1_PSENT</name>
<feature type="domain" description="Topo IA-type catalytic" evidence="3">
    <location>
        <begin position="147"/>
        <end position="562"/>
    </location>
</feature>
<dbReference type="Pfam" id="PF01751">
    <property type="entry name" value="Toprim"/>
    <property type="match status" value="1"/>
</dbReference>
<dbReference type="EMBL" id="JACHLI010000001">
    <property type="protein sequence ID" value="MBB4861385.1"/>
    <property type="molecule type" value="Genomic_DNA"/>
</dbReference>
<dbReference type="InterPro" id="IPR023405">
    <property type="entry name" value="Topo_IA_core_domain"/>
</dbReference>
<dbReference type="InterPro" id="IPR013497">
    <property type="entry name" value="Topo_IA_cen"/>
</dbReference>
<protein>
    <submittedName>
        <fullName evidence="4">DNA topoisomerase IA</fullName>
    </submittedName>
</protein>
<dbReference type="InterPro" id="IPR013824">
    <property type="entry name" value="Topo_IA_cen_sub1"/>
</dbReference>
<dbReference type="GO" id="GO:0006265">
    <property type="term" value="P:DNA topological change"/>
    <property type="evidence" value="ECO:0007669"/>
    <property type="project" value="InterPro"/>
</dbReference>
<dbReference type="PROSITE" id="PS50880">
    <property type="entry name" value="TOPRIM"/>
    <property type="match status" value="1"/>
</dbReference>
<dbReference type="SUPFAM" id="SSF56712">
    <property type="entry name" value="Prokaryotic type I DNA topoisomerase"/>
    <property type="match status" value="1"/>
</dbReference>
<dbReference type="PRINTS" id="PR00417">
    <property type="entry name" value="PRTPISMRASEI"/>
</dbReference>
<sequence length="567" mass="62599">MEQSRTRAWVIEAPGKKDAFRKALDEAGFYRDKIVATYGRLFDLPSDKLGFDLRVISDPGDHGEITWEPKRKQQIAKLATLLRPVDELVIATDSDLEGELIASQVHAIYSAVRGDSASQPSAALRVHVRAFTGEDIRLSYDKASNINENAVRAAKAKRILDRILGYCLHDDTDPWRMSVGRVVSPLVASLKHQPAEVAVVRKRLPGGWNAVVRLNSTRSKDVNLVTTALHALQPPTLQVDSVEEVEHVHKPLTGPEALLLCVRSLDRAPGEVQASIQRNYERGRLSYPRTDSRTMGVVARKWIERASGSAGTAFDPVLLEQRQAERLERSYDAHEALLPVGHEWAADSIPDSHLSVDEAVLRTIARHSLQIGAPAEVYTREFGKLAADPVSQKWRTTLGSWYSGLTFVRDKDEHGFVQDPLRHEFTRTPTIQGDVSSWVKSPEHVVIERMVAMGLGRPSTLLSLSQKTVGHYLKADGTVNGRGSLMMKKVGSLLPQLLQTDIAAALEKTVVELGDDLSIGQRLVQAWGLLGNNERLNGGAETAGSKTVVIGENTHEKRQDTFDFSSI</sequence>
<feature type="domain" description="Toprim" evidence="2">
    <location>
        <begin position="6"/>
        <end position="134"/>
    </location>
</feature>
<gene>
    <name evidence="4" type="ORF">HNP46_000196</name>
</gene>
<evidence type="ECO:0000313" key="4">
    <source>
        <dbReference type="EMBL" id="MBB4861385.1"/>
    </source>
</evidence>
<dbReference type="RefSeq" id="WP_184585652.1">
    <property type="nucleotide sequence ID" value="NZ_JACHLI010000001.1"/>
</dbReference>
<keyword evidence="1 4" id="KW-0413">Isomerase</keyword>
<comment type="caution">
    <text evidence="4">The sequence shown here is derived from an EMBL/GenBank/DDBJ whole genome shotgun (WGS) entry which is preliminary data.</text>
</comment>
<organism evidence="4 5">
    <name type="scientific">Pseudomonas nitroreducens</name>
    <dbReference type="NCBI Taxonomy" id="46680"/>
    <lineage>
        <taxon>Bacteria</taxon>
        <taxon>Pseudomonadati</taxon>
        <taxon>Pseudomonadota</taxon>
        <taxon>Gammaproteobacteria</taxon>
        <taxon>Pseudomonadales</taxon>
        <taxon>Pseudomonadaceae</taxon>
        <taxon>Pseudomonas</taxon>
    </lineage>
</organism>
<reference evidence="4 5" key="1">
    <citation type="submission" date="2020-08" db="EMBL/GenBank/DDBJ databases">
        <title>Functional genomics of gut bacteria from endangered species of beetles.</title>
        <authorList>
            <person name="Carlos-Shanley C."/>
        </authorList>
    </citation>
    <scope>NUCLEOTIDE SEQUENCE [LARGE SCALE GENOMIC DNA]</scope>
    <source>
        <strain evidence="4 5">S00179</strain>
    </source>
</reference>
<evidence type="ECO:0000259" key="2">
    <source>
        <dbReference type="PROSITE" id="PS50880"/>
    </source>
</evidence>
<dbReference type="InterPro" id="IPR013826">
    <property type="entry name" value="Topo_IA_cen_sub3"/>
</dbReference>
<dbReference type="GO" id="GO:0003677">
    <property type="term" value="F:DNA binding"/>
    <property type="evidence" value="ECO:0007669"/>
    <property type="project" value="InterPro"/>
</dbReference>
<dbReference type="Pfam" id="PF01131">
    <property type="entry name" value="Topoisom_bac"/>
    <property type="match status" value="1"/>
</dbReference>
<dbReference type="Proteomes" id="UP000566995">
    <property type="component" value="Unassembled WGS sequence"/>
</dbReference>
<accession>A0A7W7KEI1</accession>
<evidence type="ECO:0000259" key="3">
    <source>
        <dbReference type="PROSITE" id="PS52039"/>
    </source>
</evidence>
<dbReference type="PANTHER" id="PTHR42785:SF1">
    <property type="entry name" value="DNA TOPOISOMERASE"/>
    <property type="match status" value="1"/>
</dbReference>
<dbReference type="Gene3D" id="2.60.510.20">
    <property type="match status" value="1"/>
</dbReference>
<evidence type="ECO:0000256" key="1">
    <source>
        <dbReference type="ARBA" id="ARBA00023235"/>
    </source>
</evidence>